<reference evidence="3" key="1">
    <citation type="submission" date="2024-06" db="EMBL/GenBank/DDBJ databases">
        <title>Multi-omics analyses provide insights into the biosynthesis of the anticancer antibiotic pleurotin in Hohenbuehelia grisea.</title>
        <authorList>
            <person name="Weaver J.A."/>
            <person name="Alberti F."/>
        </authorList>
    </citation>
    <scope>NUCLEOTIDE SEQUENCE [LARGE SCALE GENOMIC DNA]</scope>
    <source>
        <strain evidence="3">T-177</strain>
    </source>
</reference>
<protein>
    <submittedName>
        <fullName evidence="2">Uncharacterized protein</fullName>
    </submittedName>
</protein>
<evidence type="ECO:0000313" key="3">
    <source>
        <dbReference type="Proteomes" id="UP001556367"/>
    </source>
</evidence>
<name>A0ABR3IZC2_9AGAR</name>
<dbReference type="EMBL" id="JASNQZ010000012">
    <property type="protein sequence ID" value="KAL0948702.1"/>
    <property type="molecule type" value="Genomic_DNA"/>
</dbReference>
<organism evidence="2 3">
    <name type="scientific">Hohenbuehelia grisea</name>
    <dbReference type="NCBI Taxonomy" id="104357"/>
    <lineage>
        <taxon>Eukaryota</taxon>
        <taxon>Fungi</taxon>
        <taxon>Dikarya</taxon>
        <taxon>Basidiomycota</taxon>
        <taxon>Agaricomycotina</taxon>
        <taxon>Agaricomycetes</taxon>
        <taxon>Agaricomycetidae</taxon>
        <taxon>Agaricales</taxon>
        <taxon>Pleurotineae</taxon>
        <taxon>Pleurotaceae</taxon>
        <taxon>Hohenbuehelia</taxon>
    </lineage>
</organism>
<dbReference type="Proteomes" id="UP001556367">
    <property type="component" value="Unassembled WGS sequence"/>
</dbReference>
<keyword evidence="3" id="KW-1185">Reference proteome</keyword>
<comment type="caution">
    <text evidence="2">The sequence shown here is derived from an EMBL/GenBank/DDBJ whole genome shotgun (WGS) entry which is preliminary data.</text>
</comment>
<gene>
    <name evidence="2" type="ORF">HGRIS_008836</name>
</gene>
<accession>A0ABR3IZC2</accession>
<proteinExistence type="predicted"/>
<evidence type="ECO:0000313" key="2">
    <source>
        <dbReference type="EMBL" id="KAL0948702.1"/>
    </source>
</evidence>
<feature type="compositionally biased region" description="Polar residues" evidence="1">
    <location>
        <begin position="1"/>
        <end position="10"/>
    </location>
</feature>
<evidence type="ECO:0000256" key="1">
    <source>
        <dbReference type="SAM" id="MobiDB-lite"/>
    </source>
</evidence>
<feature type="region of interest" description="Disordered" evidence="1">
    <location>
        <begin position="1"/>
        <end position="36"/>
    </location>
</feature>
<sequence length="89" mass="10181">MSQLLRSTLESSAAGAKKVSKSSDPRITPAVYPPLPTQANEPSRNYFFLGWPVNAQFFDEFAKYYKLDGGRRQSNDLAHLNHQTCRYWL</sequence>